<keyword evidence="3" id="KW-0560">Oxidoreductase</keyword>
<organism evidence="7 8">
    <name type="scientific">Thermothelomyces thermophilus (strain ATCC 42464 / BCRC 31852 / DSM 1799)</name>
    <name type="common">Sporotrichum thermophile</name>
    <dbReference type="NCBI Taxonomy" id="573729"/>
    <lineage>
        <taxon>Eukaryota</taxon>
        <taxon>Fungi</taxon>
        <taxon>Dikarya</taxon>
        <taxon>Ascomycota</taxon>
        <taxon>Pezizomycotina</taxon>
        <taxon>Sordariomycetes</taxon>
        <taxon>Sordariomycetidae</taxon>
        <taxon>Sordariales</taxon>
        <taxon>Chaetomiaceae</taxon>
        <taxon>Thermothelomyces</taxon>
    </lineage>
</organism>
<evidence type="ECO:0000313" key="8">
    <source>
        <dbReference type="Proteomes" id="UP000007322"/>
    </source>
</evidence>
<dbReference type="PANTHER" id="PTHR46972:SF1">
    <property type="entry name" value="FAD DEPENDENT OXIDOREDUCTASE DOMAIN-CONTAINING PROTEIN"/>
    <property type="match status" value="1"/>
</dbReference>
<evidence type="ECO:0000313" key="7">
    <source>
        <dbReference type="EMBL" id="AEO60487.1"/>
    </source>
</evidence>
<keyword evidence="2" id="KW-0274">FAD</keyword>
<dbReference type="VEuPathDB" id="FungiDB:MYCTH_2309712"/>
<dbReference type="InParanoid" id="G2QMU7"/>
<feature type="transmembrane region" description="Helical" evidence="5">
    <location>
        <begin position="12"/>
        <end position="29"/>
    </location>
</feature>
<dbReference type="InterPro" id="IPR002938">
    <property type="entry name" value="FAD-bd"/>
</dbReference>
<evidence type="ECO:0000256" key="1">
    <source>
        <dbReference type="ARBA" id="ARBA00022630"/>
    </source>
</evidence>
<dbReference type="Proteomes" id="UP000007322">
    <property type="component" value="Chromosome 6"/>
</dbReference>
<dbReference type="PRINTS" id="PR00420">
    <property type="entry name" value="RNGMNOXGNASE"/>
</dbReference>
<keyword evidence="5" id="KW-0472">Membrane</keyword>
<dbReference type="OMA" id="GDSNHAM"/>
<evidence type="ECO:0000256" key="5">
    <source>
        <dbReference type="SAM" id="Phobius"/>
    </source>
</evidence>
<keyword evidence="5" id="KW-1133">Transmembrane helix</keyword>
<evidence type="ECO:0000256" key="3">
    <source>
        <dbReference type="ARBA" id="ARBA00023002"/>
    </source>
</evidence>
<reference evidence="7 8" key="1">
    <citation type="journal article" date="2011" name="Nat. Biotechnol.">
        <title>Comparative genomic analysis of the thermophilic biomass-degrading fungi Myceliophthora thermophila and Thielavia terrestris.</title>
        <authorList>
            <person name="Berka R.M."/>
            <person name="Grigoriev I.V."/>
            <person name="Otillar R."/>
            <person name="Salamov A."/>
            <person name="Grimwood J."/>
            <person name="Reid I."/>
            <person name="Ishmael N."/>
            <person name="John T."/>
            <person name="Darmond C."/>
            <person name="Moisan M.-C."/>
            <person name="Henrissat B."/>
            <person name="Coutinho P.M."/>
            <person name="Lombard V."/>
            <person name="Natvig D.O."/>
            <person name="Lindquist E."/>
            <person name="Schmutz J."/>
            <person name="Lucas S."/>
            <person name="Harris P."/>
            <person name="Powlowski J."/>
            <person name="Bellemare A."/>
            <person name="Taylor D."/>
            <person name="Butler G."/>
            <person name="de Vries R.P."/>
            <person name="Allijn I.E."/>
            <person name="van den Brink J."/>
            <person name="Ushinsky S."/>
            <person name="Storms R."/>
            <person name="Powell A.J."/>
            <person name="Paulsen I.T."/>
            <person name="Elbourne L.D.H."/>
            <person name="Baker S.E."/>
            <person name="Magnuson J."/>
            <person name="LaBoissiere S."/>
            <person name="Clutterbuck A.J."/>
            <person name="Martinez D."/>
            <person name="Wogulis M."/>
            <person name="de Leon A.L."/>
            <person name="Rey M.W."/>
            <person name="Tsang A."/>
        </authorList>
    </citation>
    <scope>NUCLEOTIDE SEQUENCE [LARGE SCALE GENOMIC DNA]</scope>
    <source>
        <strain evidence="8">ATCC 42464 / BCRC 31852 / DSM 1799</strain>
    </source>
</reference>
<protein>
    <recommendedName>
        <fullName evidence="6">FAD-binding domain-containing protein</fullName>
    </recommendedName>
</protein>
<evidence type="ECO:0000256" key="2">
    <source>
        <dbReference type="ARBA" id="ARBA00022827"/>
    </source>
</evidence>
<dbReference type="GO" id="GO:0071949">
    <property type="term" value="F:FAD binding"/>
    <property type="evidence" value="ECO:0007669"/>
    <property type="project" value="InterPro"/>
</dbReference>
<sequence>MTTGTHFLSGRHIVVAGAGMAGLSFAVALRKIWPTGVPPPRVTIFERDTKQDMLGREGYSLSLAGADDTGGLVALRDLGLLDEILGHAILGTDEKGAFKLWDADWSQVLSVRLRPAPGLPTSGIRIARKHLRETLLGAVTDEIRWGTACLSATKSESGKVVVRVSDNQGSQESTVECDLLVVADGASSKIRASLRPDDVLQYAGAVQMGGLAHFPEGIPPPLGENWGQQVSGGRGVSCFYSPVDKHRLVWAFSFRESTPRQTIKPPTSEETARVLLDEILQKGHMLGQLFETIAGSATDPKEVFCLPARDKKPFSHDLAKTGPIVFIGDSNHAVSPFAGYGASLALKDGWDLAQKLTAADSVVDAVRKYDAVSVPRATKVLATSRSRIKWGHSTGLMFFLWRGFLKALGYVLWLTGRA</sequence>
<dbReference type="Gene3D" id="3.50.50.60">
    <property type="entry name" value="FAD/NAD(P)-binding domain"/>
    <property type="match status" value="1"/>
</dbReference>
<dbReference type="GO" id="GO:0004497">
    <property type="term" value="F:monooxygenase activity"/>
    <property type="evidence" value="ECO:0007669"/>
    <property type="project" value="UniProtKB-KW"/>
</dbReference>
<dbReference type="HOGENOM" id="CLU_009665_4_0_1"/>
<dbReference type="InterPro" id="IPR036188">
    <property type="entry name" value="FAD/NAD-bd_sf"/>
</dbReference>
<dbReference type="Pfam" id="PF01494">
    <property type="entry name" value="FAD_binding_3"/>
    <property type="match status" value="1"/>
</dbReference>
<keyword evidence="5" id="KW-0812">Transmembrane</keyword>
<accession>G2QMU7</accession>
<feature type="domain" description="FAD-binding" evidence="6">
    <location>
        <begin position="13"/>
        <end position="380"/>
    </location>
</feature>
<evidence type="ECO:0000256" key="4">
    <source>
        <dbReference type="ARBA" id="ARBA00023033"/>
    </source>
</evidence>
<dbReference type="GeneID" id="11511523"/>
<gene>
    <name evidence="7" type="ORF">MYCTH_2309712</name>
</gene>
<dbReference type="EMBL" id="CP003007">
    <property type="protein sequence ID" value="AEO60487.1"/>
    <property type="molecule type" value="Genomic_DNA"/>
</dbReference>
<name>G2QMU7_THET4</name>
<dbReference type="STRING" id="573729.G2QMU7"/>
<keyword evidence="4" id="KW-0503">Monooxygenase</keyword>
<dbReference type="AlphaFoldDB" id="G2QMU7"/>
<keyword evidence="1" id="KW-0285">Flavoprotein</keyword>
<dbReference type="SUPFAM" id="SSF51905">
    <property type="entry name" value="FAD/NAD(P)-binding domain"/>
    <property type="match status" value="1"/>
</dbReference>
<keyword evidence="8" id="KW-1185">Reference proteome</keyword>
<dbReference type="RefSeq" id="XP_003665732.1">
    <property type="nucleotide sequence ID" value="XM_003665684.1"/>
</dbReference>
<proteinExistence type="predicted"/>
<evidence type="ECO:0000259" key="6">
    <source>
        <dbReference type="Pfam" id="PF01494"/>
    </source>
</evidence>
<dbReference type="PANTHER" id="PTHR46972">
    <property type="entry name" value="MONOOXYGENASE ASQM-RELATED"/>
    <property type="match status" value="1"/>
</dbReference>
<dbReference type="KEGG" id="mtm:MYCTH_2309712"/>
<dbReference type="OrthoDB" id="655030at2759"/>
<dbReference type="eggNOG" id="ENOG502SH5R">
    <property type="taxonomic scope" value="Eukaryota"/>
</dbReference>